<evidence type="ECO:0000313" key="2">
    <source>
        <dbReference type="Proteomes" id="UP000265703"/>
    </source>
</evidence>
<dbReference type="EMBL" id="QKYT01000773">
    <property type="protein sequence ID" value="RIA81593.1"/>
    <property type="molecule type" value="Genomic_DNA"/>
</dbReference>
<organism evidence="1 2">
    <name type="scientific">Glomus cerebriforme</name>
    <dbReference type="NCBI Taxonomy" id="658196"/>
    <lineage>
        <taxon>Eukaryota</taxon>
        <taxon>Fungi</taxon>
        <taxon>Fungi incertae sedis</taxon>
        <taxon>Mucoromycota</taxon>
        <taxon>Glomeromycotina</taxon>
        <taxon>Glomeromycetes</taxon>
        <taxon>Glomerales</taxon>
        <taxon>Glomeraceae</taxon>
        <taxon>Glomus</taxon>
    </lineage>
</organism>
<evidence type="ECO:0000313" key="1">
    <source>
        <dbReference type="EMBL" id="RIA81593.1"/>
    </source>
</evidence>
<accession>A0A397S5B8</accession>
<dbReference type="AlphaFoldDB" id="A0A397S5B8"/>
<evidence type="ECO:0008006" key="3">
    <source>
        <dbReference type="Google" id="ProtNLM"/>
    </source>
</evidence>
<name>A0A397S5B8_9GLOM</name>
<sequence>MGDTLSKYVDEIINVTDSKNGPKIITIAPNYNSGEVDSSLDRFTLIPKLLEDSKEKLKSKDYKTYLSLLQRASNLGSGLAAEKLGYLYLHGFQDDSFSTNINEFIISPNYELSADYYFSALKIIKFINYVSWDMNLLLDVLIGLTELYRFHFNRENDIELWDNGLTILKEFETILNELQFIKFQTHENNQIRNAIRIHILFILALTYELDQNYIDAMNVYNDCEKIGLTTISPSADTLIKKSHTRYRLLENDLNKKTPKVLPICVECSFEPKDKREAWKLLICPKCQSVACCTRQCLQLHIVNDH</sequence>
<protein>
    <recommendedName>
        <fullName evidence="3">MYND-type domain-containing protein</fullName>
    </recommendedName>
</protein>
<comment type="caution">
    <text evidence="1">The sequence shown here is derived from an EMBL/GenBank/DDBJ whole genome shotgun (WGS) entry which is preliminary data.</text>
</comment>
<proteinExistence type="predicted"/>
<reference evidence="1 2" key="1">
    <citation type="submission" date="2018-06" db="EMBL/GenBank/DDBJ databases">
        <title>Comparative genomics reveals the genomic features of Rhizophagus irregularis, R. cerebriforme, R. diaphanum and Gigaspora rosea, and their symbiotic lifestyle signature.</title>
        <authorList>
            <person name="Morin E."/>
            <person name="San Clemente H."/>
            <person name="Chen E.C.H."/>
            <person name="De La Providencia I."/>
            <person name="Hainaut M."/>
            <person name="Kuo A."/>
            <person name="Kohler A."/>
            <person name="Murat C."/>
            <person name="Tang N."/>
            <person name="Roy S."/>
            <person name="Loubradou J."/>
            <person name="Henrissat B."/>
            <person name="Grigoriev I.V."/>
            <person name="Corradi N."/>
            <person name="Roux C."/>
            <person name="Martin F.M."/>
        </authorList>
    </citation>
    <scope>NUCLEOTIDE SEQUENCE [LARGE SCALE GENOMIC DNA]</scope>
    <source>
        <strain evidence="1 2">DAOM 227022</strain>
    </source>
</reference>
<keyword evidence="2" id="KW-1185">Reference proteome</keyword>
<dbReference type="Proteomes" id="UP000265703">
    <property type="component" value="Unassembled WGS sequence"/>
</dbReference>
<dbReference type="OrthoDB" id="2307351at2759"/>
<gene>
    <name evidence="1" type="ORF">C1645_790100</name>
</gene>